<reference evidence="12" key="1">
    <citation type="journal article" date="2020" name="Fungal Divers.">
        <title>Resolving the Mortierellaceae phylogeny through synthesis of multi-gene phylogenetics and phylogenomics.</title>
        <authorList>
            <person name="Vandepol N."/>
            <person name="Liber J."/>
            <person name="Desiro A."/>
            <person name="Na H."/>
            <person name="Kennedy M."/>
            <person name="Barry K."/>
            <person name="Grigoriev I.V."/>
            <person name="Miller A.N."/>
            <person name="O'Donnell K."/>
            <person name="Stajich J.E."/>
            <person name="Bonito G."/>
        </authorList>
    </citation>
    <scope>NUCLEOTIDE SEQUENCE</scope>
    <source>
        <strain evidence="12">NRRL 6426</strain>
    </source>
</reference>
<proteinExistence type="inferred from homology"/>
<dbReference type="OrthoDB" id="5589195at2759"/>
<comment type="subcellular location">
    <subcellularLocation>
        <location evidence="1 10">Endoplasmic reticulum membrane</location>
        <topology evidence="1 10">Multi-pass membrane protein</topology>
    </subcellularLocation>
</comment>
<dbReference type="EMBL" id="JAAAUQ010000344">
    <property type="protein sequence ID" value="KAF9151195.1"/>
    <property type="molecule type" value="Genomic_DNA"/>
</dbReference>
<evidence type="ECO:0000256" key="7">
    <source>
        <dbReference type="ARBA" id="ARBA00022824"/>
    </source>
</evidence>
<evidence type="ECO:0000256" key="3">
    <source>
        <dbReference type="ARBA" id="ARBA00008715"/>
    </source>
</evidence>
<feature type="transmembrane region" description="Helical" evidence="10">
    <location>
        <begin position="463"/>
        <end position="481"/>
    </location>
</feature>
<evidence type="ECO:0000256" key="1">
    <source>
        <dbReference type="ARBA" id="ARBA00004477"/>
    </source>
</evidence>
<evidence type="ECO:0000313" key="13">
    <source>
        <dbReference type="Proteomes" id="UP000748756"/>
    </source>
</evidence>
<dbReference type="GO" id="GO:0042281">
    <property type="term" value="F:dolichyl pyrophosphate Man9GlcNAc2 alpha-1,3-glucosyltransferase activity"/>
    <property type="evidence" value="ECO:0007669"/>
    <property type="project" value="TreeGrafter"/>
</dbReference>
<evidence type="ECO:0000256" key="10">
    <source>
        <dbReference type="RuleBase" id="RU363110"/>
    </source>
</evidence>
<feature type="transmembrane region" description="Helical" evidence="10">
    <location>
        <begin position="215"/>
        <end position="233"/>
    </location>
</feature>
<organism evidence="12 13">
    <name type="scientific">Linnemannia schmuckeri</name>
    <dbReference type="NCBI Taxonomy" id="64567"/>
    <lineage>
        <taxon>Eukaryota</taxon>
        <taxon>Fungi</taxon>
        <taxon>Fungi incertae sedis</taxon>
        <taxon>Mucoromycota</taxon>
        <taxon>Mortierellomycotina</taxon>
        <taxon>Mortierellomycetes</taxon>
        <taxon>Mortierellales</taxon>
        <taxon>Mortierellaceae</taxon>
        <taxon>Linnemannia</taxon>
    </lineage>
</organism>
<feature type="transmembrane region" description="Helical" evidence="10">
    <location>
        <begin position="370"/>
        <end position="391"/>
    </location>
</feature>
<comment type="caution">
    <text evidence="12">The sequence shown here is derived from an EMBL/GenBank/DDBJ whole genome shotgun (WGS) entry which is preliminary data.</text>
</comment>
<feature type="transmembrane region" description="Helical" evidence="10">
    <location>
        <begin position="189"/>
        <end position="209"/>
    </location>
</feature>
<accession>A0A9P5RZ53</accession>
<feature type="transmembrane region" description="Helical" evidence="10">
    <location>
        <begin position="515"/>
        <end position="534"/>
    </location>
</feature>
<evidence type="ECO:0000256" key="5">
    <source>
        <dbReference type="ARBA" id="ARBA00022679"/>
    </source>
</evidence>
<keyword evidence="8 10" id="KW-1133">Transmembrane helix</keyword>
<dbReference type="Pfam" id="PF03155">
    <property type="entry name" value="Alg6_Alg8"/>
    <property type="match status" value="1"/>
</dbReference>
<keyword evidence="6 10" id="KW-0812">Transmembrane</keyword>
<comment type="pathway">
    <text evidence="2 10">Protein modification; protein glycosylation.</text>
</comment>
<comment type="similarity">
    <text evidence="3 10">Belongs to the ALG6/ALG8 glucosyltransferase family.</text>
</comment>
<name>A0A9P5RZ53_9FUNG</name>
<sequence length="561" mass="63446">MASTTLRANKASKAKADTTGAGTSSSSNPHKTTTTSTSTSTTATTLTHSSTSTMTTPEPPKLKHLAVYRYATWLEENQLKKTAVWIAVAAAVLVRWTVGLGPYSGQGVPPRFGDYEAQRHWMELTIHRPIREWYSDHSKWWDLDYPPLTAYVSWICGFLGAKINPEWFAWETSRGYESVDAKLYMRSTVLIFELLIYISSVVVFTQRWFAHKPWTRQHTALLLILLQPGVILIDSGHFQYNTVMLGLVVWAVNFFLADQDVLGSVAFCLALGFKQMALYFSPAVFAYLLGKSFRQGFFGCIWKLIKLGMAVVLTLGLLFSPWMQSKEEILQVVHRIFPVFRGLYQDKVANVWCAVNIAIKLRERFTIQDLVRFSTLATLLSFLPSLVHLVAKPTKRGLIYGLINSSLSFFLLSFQVHEKSILLPALPITLLILDEPALGALFNTLATFSMFPLLRHEELTTQYYVLLGLWVWMTTGTFSNVSSLLKFLSALNLLVIASMHLGEMFVAPPARYPDLYAVLNSLWSAAGFVLYWAYFNYRQFTMVNTPKMGFRITKSKSYKLA</sequence>
<keyword evidence="7 10" id="KW-0256">Endoplasmic reticulum</keyword>
<feature type="transmembrane region" description="Helical" evidence="10">
    <location>
        <begin position="301"/>
        <end position="323"/>
    </location>
</feature>
<keyword evidence="5 10" id="KW-0808">Transferase</keyword>
<evidence type="ECO:0000256" key="4">
    <source>
        <dbReference type="ARBA" id="ARBA00022676"/>
    </source>
</evidence>
<dbReference type="InterPro" id="IPR004856">
    <property type="entry name" value="Glyco_trans_ALG6/ALG8"/>
</dbReference>
<evidence type="ECO:0000313" key="12">
    <source>
        <dbReference type="EMBL" id="KAF9151195.1"/>
    </source>
</evidence>
<feature type="compositionally biased region" description="Low complexity" evidence="11">
    <location>
        <begin position="17"/>
        <end position="56"/>
    </location>
</feature>
<evidence type="ECO:0000256" key="2">
    <source>
        <dbReference type="ARBA" id="ARBA00004922"/>
    </source>
</evidence>
<evidence type="ECO:0000256" key="8">
    <source>
        <dbReference type="ARBA" id="ARBA00022989"/>
    </source>
</evidence>
<evidence type="ECO:0000256" key="6">
    <source>
        <dbReference type="ARBA" id="ARBA00022692"/>
    </source>
</evidence>
<protein>
    <recommendedName>
        <fullName evidence="10">Alpha-1,3-glucosyltransferase</fullName>
        <ecNumber evidence="10">2.4.1.-</ecNumber>
    </recommendedName>
</protein>
<dbReference type="PANTHER" id="PTHR12413:SF1">
    <property type="entry name" value="DOLICHYL PYROPHOSPHATE MAN9GLCNAC2 ALPHA-1,3-GLUCOSYLTRANSFERASE"/>
    <property type="match status" value="1"/>
</dbReference>
<keyword evidence="9 10" id="KW-0472">Membrane</keyword>
<dbReference type="Proteomes" id="UP000748756">
    <property type="component" value="Unassembled WGS sequence"/>
</dbReference>
<feature type="transmembrane region" description="Helical" evidence="10">
    <location>
        <begin position="398"/>
        <end position="416"/>
    </location>
</feature>
<feature type="transmembrane region" description="Helical" evidence="10">
    <location>
        <begin position="240"/>
        <end position="257"/>
    </location>
</feature>
<keyword evidence="13" id="KW-1185">Reference proteome</keyword>
<evidence type="ECO:0000256" key="11">
    <source>
        <dbReference type="SAM" id="MobiDB-lite"/>
    </source>
</evidence>
<keyword evidence="4 10" id="KW-0328">Glycosyltransferase</keyword>
<feature type="region of interest" description="Disordered" evidence="11">
    <location>
        <begin position="1"/>
        <end position="58"/>
    </location>
</feature>
<feature type="transmembrane region" description="Helical" evidence="10">
    <location>
        <begin position="263"/>
        <end position="289"/>
    </location>
</feature>
<dbReference type="AlphaFoldDB" id="A0A9P5RZ53"/>
<gene>
    <name evidence="12" type="primary">ALG6</name>
    <name evidence="12" type="ORF">BG015_006974</name>
</gene>
<dbReference type="EC" id="2.4.1.-" evidence="10"/>
<evidence type="ECO:0000256" key="9">
    <source>
        <dbReference type="ARBA" id="ARBA00023136"/>
    </source>
</evidence>
<dbReference type="GO" id="GO:0005789">
    <property type="term" value="C:endoplasmic reticulum membrane"/>
    <property type="evidence" value="ECO:0007669"/>
    <property type="project" value="UniProtKB-SubCell"/>
</dbReference>
<dbReference type="PANTHER" id="PTHR12413">
    <property type="entry name" value="DOLICHYL GLYCOSYLTRANSFERASE"/>
    <property type="match status" value="1"/>
</dbReference>